<dbReference type="FunFam" id="3.30.530.20:FF:000007">
    <property type="entry name" value="Major pollen allergen Bet v 1-A"/>
    <property type="match status" value="1"/>
</dbReference>
<feature type="domain" description="Bet v I/Major latex protein" evidence="5">
    <location>
        <begin position="1"/>
        <end position="153"/>
    </location>
</feature>
<dbReference type="EMBL" id="JAIWQS010000004">
    <property type="protein sequence ID" value="KAJ8766845.1"/>
    <property type="molecule type" value="Genomic_DNA"/>
</dbReference>
<dbReference type="InterPro" id="IPR000916">
    <property type="entry name" value="Bet_v_I/MLP"/>
</dbReference>
<evidence type="ECO:0000256" key="4">
    <source>
        <dbReference type="RuleBase" id="RU000409"/>
    </source>
</evidence>
<organism evidence="6 7">
    <name type="scientific">Erythroxylum novogranatense</name>
    <dbReference type="NCBI Taxonomy" id="1862640"/>
    <lineage>
        <taxon>Eukaryota</taxon>
        <taxon>Viridiplantae</taxon>
        <taxon>Streptophyta</taxon>
        <taxon>Embryophyta</taxon>
        <taxon>Tracheophyta</taxon>
        <taxon>Spermatophyta</taxon>
        <taxon>Magnoliopsida</taxon>
        <taxon>eudicotyledons</taxon>
        <taxon>Gunneridae</taxon>
        <taxon>Pentapetalae</taxon>
        <taxon>rosids</taxon>
        <taxon>fabids</taxon>
        <taxon>Malpighiales</taxon>
        <taxon>Erythroxylaceae</taxon>
        <taxon>Erythroxylum</taxon>
    </lineage>
</organism>
<evidence type="ECO:0000259" key="5">
    <source>
        <dbReference type="Pfam" id="PF00407"/>
    </source>
</evidence>
<evidence type="ECO:0000256" key="3">
    <source>
        <dbReference type="ARBA" id="ARBA00023265"/>
    </source>
</evidence>
<dbReference type="PRINTS" id="PR00634">
    <property type="entry name" value="BETALLERGEN"/>
</dbReference>
<dbReference type="GO" id="GO:0005634">
    <property type="term" value="C:nucleus"/>
    <property type="evidence" value="ECO:0007669"/>
    <property type="project" value="TreeGrafter"/>
</dbReference>
<name>A0AAV8TLE5_9ROSI</name>
<accession>A0AAV8TLE5</accession>
<dbReference type="Proteomes" id="UP001159364">
    <property type="component" value="Linkage Group LG04"/>
</dbReference>
<dbReference type="InterPro" id="IPR023393">
    <property type="entry name" value="START-like_dom_sf"/>
</dbReference>
<dbReference type="Pfam" id="PF00407">
    <property type="entry name" value="Bet_v_1"/>
    <property type="match status" value="1"/>
</dbReference>
<keyword evidence="7" id="KW-1185">Reference proteome</keyword>
<dbReference type="GO" id="GO:0005737">
    <property type="term" value="C:cytoplasm"/>
    <property type="evidence" value="ECO:0007669"/>
    <property type="project" value="TreeGrafter"/>
</dbReference>
<dbReference type="InterPro" id="IPR024949">
    <property type="entry name" value="Bet_v_I_allergen"/>
</dbReference>
<dbReference type="GO" id="GO:0006952">
    <property type="term" value="P:defense response"/>
    <property type="evidence" value="ECO:0007669"/>
    <property type="project" value="UniProtKB-KW"/>
</dbReference>
<keyword evidence="2 4" id="KW-0611">Plant defense</keyword>
<dbReference type="PANTHER" id="PTHR31213">
    <property type="entry name" value="OS08G0374000 PROTEIN-RELATED"/>
    <property type="match status" value="1"/>
</dbReference>
<dbReference type="GO" id="GO:0009738">
    <property type="term" value="P:abscisic acid-activated signaling pathway"/>
    <property type="evidence" value="ECO:0007669"/>
    <property type="project" value="InterPro"/>
</dbReference>
<dbReference type="AlphaFoldDB" id="A0AAV8TLE5"/>
<dbReference type="SUPFAM" id="SSF55961">
    <property type="entry name" value="Bet v1-like"/>
    <property type="match status" value="1"/>
</dbReference>
<dbReference type="PROSITE" id="PS00451">
    <property type="entry name" value="PATHOGENESIS_BETVI"/>
    <property type="match status" value="1"/>
</dbReference>
<dbReference type="InterPro" id="IPR050279">
    <property type="entry name" value="Plant_def-hormone_signal"/>
</dbReference>
<reference evidence="6 7" key="1">
    <citation type="submission" date="2021-09" db="EMBL/GenBank/DDBJ databases">
        <title>Genomic insights and catalytic innovation underlie evolution of tropane alkaloids biosynthesis.</title>
        <authorList>
            <person name="Wang Y.-J."/>
            <person name="Tian T."/>
            <person name="Huang J.-P."/>
            <person name="Huang S.-X."/>
        </authorList>
    </citation>
    <scope>NUCLEOTIDE SEQUENCE [LARGE SCALE GENOMIC DNA]</scope>
    <source>
        <strain evidence="6">KIB-2018</strain>
        <tissue evidence="6">Leaf</tissue>
    </source>
</reference>
<protein>
    <recommendedName>
        <fullName evidence="5">Bet v I/Major latex protein domain-containing protein</fullName>
    </recommendedName>
</protein>
<comment type="caution">
    <text evidence="6">The sequence shown here is derived from an EMBL/GenBank/DDBJ whole genome shotgun (WGS) entry which is preliminary data.</text>
</comment>
<keyword evidence="3 4" id="KW-0568">Pathogenesis-related protein</keyword>
<dbReference type="Gene3D" id="3.30.530.20">
    <property type="match status" value="1"/>
</dbReference>
<dbReference type="GO" id="GO:0004864">
    <property type="term" value="F:protein phosphatase inhibitor activity"/>
    <property type="evidence" value="ECO:0007669"/>
    <property type="project" value="InterPro"/>
</dbReference>
<evidence type="ECO:0000256" key="2">
    <source>
        <dbReference type="ARBA" id="ARBA00022821"/>
    </source>
</evidence>
<dbReference type="GO" id="GO:0038023">
    <property type="term" value="F:signaling receptor activity"/>
    <property type="evidence" value="ECO:0007669"/>
    <property type="project" value="InterPro"/>
</dbReference>
<evidence type="ECO:0000256" key="1">
    <source>
        <dbReference type="ARBA" id="ARBA00009744"/>
    </source>
</evidence>
<dbReference type="GO" id="GO:0010427">
    <property type="term" value="F:abscisic acid binding"/>
    <property type="evidence" value="ECO:0007669"/>
    <property type="project" value="InterPro"/>
</dbReference>
<comment type="similarity">
    <text evidence="1 4">Belongs to the BetVI family.</text>
</comment>
<proteinExistence type="inferred from homology"/>
<evidence type="ECO:0000313" key="6">
    <source>
        <dbReference type="EMBL" id="KAJ8766845.1"/>
    </source>
</evidence>
<dbReference type="CDD" id="cd07816">
    <property type="entry name" value="Bet_v1-like"/>
    <property type="match status" value="1"/>
</dbReference>
<evidence type="ECO:0000313" key="7">
    <source>
        <dbReference type="Proteomes" id="UP001159364"/>
    </source>
</evidence>
<dbReference type="PANTHER" id="PTHR31213:SF70">
    <property type="entry name" value="MAJOR ALLERGEN PRU AR 1-LIKE"/>
    <property type="match status" value="1"/>
</dbReference>
<sequence length="159" mass="17350">MVVSTSDIEFTVAVPPAKLFRSMVLDFKNLIKKLNPGVKSVEYIQGDGGSGTITRIVIQEGEQLKVVKNRIDAVDPDSFSYSYAYLEGEGLVGKLESIAYEVQFTPYPDGGSSIKIKATYTAKGDVEPTEEEIKVSKEKTIGLFNAVAAYLLQNPEAYA</sequence>
<gene>
    <name evidence="6" type="ORF">K2173_009131</name>
</gene>